<accession>A0A5K0VN22</accession>
<dbReference type="FunFam" id="1.25.40.10:FF:000031">
    <property type="entry name" value="Pentatricopeptide repeat-containing protein mitochondrial"/>
    <property type="match status" value="1"/>
</dbReference>
<sequence length="739" mass="81466">MHSLGKQALLLSSHRHLPLLISSTFCSFSRIPLLQCLTASSSLSQTQQAHAHLCKLGLWDQLASRIVTLYARHQRYEDCLCVFVGALSSGVLPDHFALPSAIKSCSALLALSVGRQIHNLVFVNGFDSDSFILSSLIGFYVKCGELQDAHRLFGEMPIRTLVSWSALIAGYARKGRADEAESLLMEMRAAGIEPNVVTWNGLITGHAQSGYFLKAVTVFAEMLSEGFKPDGSSVSCVLPAVGHLDRVLVGKQIHACVMMNGLDWDICVVSALVDMYGKCRCIEDMRAVFDETPHKDVGLCNALVSGFSRNGLVDDALMVFREIESQGLKLNVISWTSMVACCSQNGKDLEALELFREMQNAGVQANSVTIPCLLPACANIAALQHGRAIHCFSLRRLIAYDVYVGSALIDMYAKCGRIADAQSIFDAMPVRNLVSWNAIIGGYGMNGMAKEALQLFQAMLRSRQKPDSITFTCVLSACSQRGLTEEGQRCFESMSREHCILANTEHYACMVSLLGRVGKLDDAYSLILNMPMKPDACVWGALLSSCRVHGDVDLGEIAAEHLFELEPRNAGNYVLLSNIYAAVGRWDKVDKVRDIMKSIGLKKNPGGSWIQINNMVHALLAGDKSHPQMNELIGKLESLDMAMRKAGYLPDTNFVLHDIEEQDKEHILCGHSEKLAVALGLLNTQPGMPLRIIKNLRICGDCHSAIKFISKFERREIFVRDTNRFHRFKDGTCSCGDFW</sequence>
<dbReference type="EMBL" id="LR721774">
    <property type="protein sequence ID" value="VVV42757.1"/>
    <property type="molecule type" value="Genomic_DNA"/>
</dbReference>
<dbReference type="Gene3D" id="1.25.40.10">
    <property type="entry name" value="Tetratricopeptide repeat domain"/>
    <property type="match status" value="4"/>
</dbReference>
<dbReference type="InterPro" id="IPR002885">
    <property type="entry name" value="PPR_rpt"/>
</dbReference>
<dbReference type="PANTHER" id="PTHR47926">
    <property type="entry name" value="PENTATRICOPEPTIDE REPEAT-CONTAINING PROTEIN"/>
    <property type="match status" value="1"/>
</dbReference>
<proteinExistence type="inferred from homology"/>
<dbReference type="GO" id="GO:0009451">
    <property type="term" value="P:RNA modification"/>
    <property type="evidence" value="ECO:0007669"/>
    <property type="project" value="InterPro"/>
</dbReference>
<dbReference type="OMA" id="DSCVWGA"/>
<evidence type="ECO:0000256" key="1">
    <source>
        <dbReference type="ARBA" id="ARBA00006643"/>
    </source>
</evidence>
<protein>
    <recommendedName>
        <fullName evidence="4">DYW domain-containing protein</fullName>
    </recommendedName>
</protein>
<feature type="repeat" description="PPR" evidence="3">
    <location>
        <begin position="432"/>
        <end position="466"/>
    </location>
</feature>
<dbReference type="Pfam" id="PF20431">
    <property type="entry name" value="E_motif"/>
    <property type="match status" value="1"/>
</dbReference>
<dbReference type="Pfam" id="PF14432">
    <property type="entry name" value="DYW_deaminase"/>
    <property type="match status" value="1"/>
</dbReference>
<keyword evidence="2" id="KW-0677">Repeat</keyword>
<dbReference type="InterPro" id="IPR046848">
    <property type="entry name" value="E_motif"/>
</dbReference>
<dbReference type="InterPro" id="IPR011990">
    <property type="entry name" value="TPR-like_helical_dom_sf"/>
</dbReference>
<evidence type="ECO:0000259" key="4">
    <source>
        <dbReference type="Pfam" id="PF14432"/>
    </source>
</evidence>
<dbReference type="FunFam" id="1.25.40.10:FF:000598">
    <property type="entry name" value="pentatricopeptide repeat-containing protein At1g20230 isoform X2"/>
    <property type="match status" value="1"/>
</dbReference>
<evidence type="ECO:0000256" key="2">
    <source>
        <dbReference type="ARBA" id="ARBA00022737"/>
    </source>
</evidence>
<dbReference type="NCBIfam" id="TIGR00756">
    <property type="entry name" value="PPR"/>
    <property type="match status" value="5"/>
</dbReference>
<dbReference type="FunFam" id="1.25.40.10:FF:000682">
    <property type="entry name" value="Pentatricopeptide repeat-containing protein At3g16610"/>
    <property type="match status" value="1"/>
</dbReference>
<dbReference type="PANTHER" id="PTHR47926:SF386">
    <property type="entry name" value="PENTATRICOPEPTIDE REPEAT-CONTAINING PROTEIN"/>
    <property type="match status" value="1"/>
</dbReference>
<gene>
    <name evidence="5" type="ORF">NYM_LOCUS2186</name>
</gene>
<evidence type="ECO:0000313" key="5">
    <source>
        <dbReference type="EMBL" id="VVV42757.1"/>
    </source>
</evidence>
<feature type="repeat" description="PPR" evidence="3">
    <location>
        <begin position="296"/>
        <end position="330"/>
    </location>
</feature>
<dbReference type="Pfam" id="PF01535">
    <property type="entry name" value="PPR"/>
    <property type="match status" value="3"/>
</dbReference>
<comment type="similarity">
    <text evidence="1">Belongs to the PPR family. PCMP-H subfamily.</text>
</comment>
<feature type="repeat" description="PPR" evidence="3">
    <location>
        <begin position="160"/>
        <end position="194"/>
    </location>
</feature>
<feature type="domain" description="DYW" evidence="4">
    <location>
        <begin position="647"/>
        <end position="739"/>
    </location>
</feature>
<dbReference type="GO" id="GO:0008270">
    <property type="term" value="F:zinc ion binding"/>
    <property type="evidence" value="ECO:0007669"/>
    <property type="project" value="InterPro"/>
</dbReference>
<reference evidence="5" key="1">
    <citation type="submission" date="2019-09" db="EMBL/GenBank/DDBJ databases">
        <authorList>
            <person name="Zhang L."/>
        </authorList>
    </citation>
    <scope>NUCLEOTIDE SEQUENCE</scope>
</reference>
<dbReference type="GO" id="GO:0003723">
    <property type="term" value="F:RNA binding"/>
    <property type="evidence" value="ECO:0007669"/>
    <property type="project" value="InterPro"/>
</dbReference>
<organism evidence="5">
    <name type="scientific">Nymphaea colorata</name>
    <name type="common">pocket water lily</name>
    <dbReference type="NCBI Taxonomy" id="210225"/>
    <lineage>
        <taxon>Eukaryota</taxon>
        <taxon>Viridiplantae</taxon>
        <taxon>Streptophyta</taxon>
        <taxon>Embryophyta</taxon>
        <taxon>Tracheophyta</taxon>
        <taxon>Spermatophyta</taxon>
        <taxon>Magnoliopsida</taxon>
        <taxon>Nymphaeales</taxon>
        <taxon>Nymphaeaceae</taxon>
        <taxon>Nymphaea</taxon>
    </lineage>
</organism>
<dbReference type="Pfam" id="PF13041">
    <property type="entry name" value="PPR_2"/>
    <property type="match status" value="3"/>
</dbReference>
<evidence type="ECO:0000256" key="3">
    <source>
        <dbReference type="PROSITE-ProRule" id="PRU00708"/>
    </source>
</evidence>
<dbReference type="AlphaFoldDB" id="A0A5K0VN22"/>
<dbReference type="PROSITE" id="PS51375">
    <property type="entry name" value="PPR"/>
    <property type="match status" value="6"/>
</dbReference>
<dbReference type="InterPro" id="IPR032867">
    <property type="entry name" value="DYW_dom"/>
</dbReference>
<feature type="repeat" description="PPR" evidence="3">
    <location>
        <begin position="467"/>
        <end position="501"/>
    </location>
</feature>
<feature type="repeat" description="PPR" evidence="3">
    <location>
        <begin position="331"/>
        <end position="365"/>
    </location>
</feature>
<dbReference type="Gramene" id="NC1G0133690.1">
    <property type="protein sequence ID" value="NC1G0133690.1:cds"/>
    <property type="gene ID" value="NC1G0133690"/>
</dbReference>
<dbReference type="FunFam" id="1.25.40.10:FF:000366">
    <property type="entry name" value="Pentatricopeptide (PPR) repeat-containing protein"/>
    <property type="match status" value="1"/>
</dbReference>
<name>A0A5K0VN22_9MAGN</name>
<feature type="repeat" description="PPR" evidence="3">
    <location>
        <begin position="195"/>
        <end position="229"/>
    </location>
</feature>
<dbReference type="OrthoDB" id="428658at2759"/>
<dbReference type="InterPro" id="IPR046960">
    <property type="entry name" value="PPR_At4g14850-like_plant"/>
</dbReference>